<evidence type="ECO:0000256" key="4">
    <source>
        <dbReference type="ARBA" id="ARBA00012085"/>
    </source>
</evidence>
<evidence type="ECO:0000256" key="1">
    <source>
        <dbReference type="ARBA" id="ARBA00001933"/>
    </source>
</evidence>
<dbReference type="InterPro" id="IPR015422">
    <property type="entry name" value="PyrdxlP-dep_Trfase_small"/>
</dbReference>
<feature type="compositionally biased region" description="Polar residues" evidence="8">
    <location>
        <begin position="578"/>
        <end position="587"/>
    </location>
</feature>
<keyword evidence="5" id="KW-0663">Pyridoxal phosphate</keyword>
<sequence>MSGNEWEEGSGAVVLGTPLEPLSEDQVVSRKPELDLTVRDSEGRRRFHGAFTGGFSAGHYMTVGSEEGFTPSQYVSNRTQKWDKSLLRHKPENYMDAEDMDVFGIAPKRITARDQFTEQHFAVIKPTVESIGLQLYKRMKRNAKNDSKYNSRKVYGCDAPTNTSATNELPLVSYEAKSDLHGIGYKPIAEDSDGNHLKDSTGVSATFRSGRKLKISGEAFGYGVLDDDIEEDAVVYHKDDISQYDYEIGFVRPENKDKNRAKHKAIDVLKSDVIEGFEKCLTKINLMETIGKQYPIPVLPKHWKRPSSEHKAKKSRWDQSSDQQKTTTDTKSDDKTTTTITKTPVLNANIRAILLGEEVVHRHGVKKTDSQRKPIDSSNPTQNKEVLNKKKSEPIFQSPLTGFWANKFTRSSDGAEDITVTGGLTEFKDTQNMKTIEKEVQERSTATERTTYEWHPHSLLCKRFNIPNPFPQYPDVVGVVTVGKSDVRNRTSKINDRKTKTNIFESLIDDRVLSKTSFDLSKESDFETKNMDNNIDTNDSNDDNEDEDSEETTRPPMDLFKAIFASDEESDGEDIADNTKSIEPNEQNVEKTNEKSNELKNFDQLNRNFTPILKPKELVVNKSETNKSVENSRVEPKESQSDDVYGPALPPDSSLLVSNNDHSTNGYREAKLLAKNNGQFATRAVHAGQDSSKWNSRAVIPPISMATTFEQFSPGNHNGFEYGRSGNPTRNCLEEAIASLEEAKYGLCYSSGLAAQVNITNLLEAGDHIVCFDDLYGGTNRYFRTIAARFGLEISYVDARDPQNVHKVLKPNTKLVWMETPTNPTMKLVDIKAVAKIVKSEASQAILVVDNTFMSSYFQKPLTLGADVVMHSLTKYMNGHADVVMGAIATNSPDIFERLKYLQNSLGAVPSPFDCFLVNRGLKTLAVRMEQHQKNGLAVARFLESHPQVRKVIHPGLESHPQHELAVRQCSGFSGMVSVYIEGDGETANVFLKNLKLFILAESLGSVESLIEIPALMTHLSLPKETREMLGIDDTLVRLSVGIETTDDLISDLSQALTAAKKFNDFKSKKHIL</sequence>
<dbReference type="GO" id="GO:0005737">
    <property type="term" value="C:cytoplasm"/>
    <property type="evidence" value="ECO:0007669"/>
    <property type="project" value="TreeGrafter"/>
</dbReference>
<dbReference type="GO" id="GO:0030170">
    <property type="term" value="F:pyridoxal phosphate binding"/>
    <property type="evidence" value="ECO:0007669"/>
    <property type="project" value="InterPro"/>
</dbReference>
<dbReference type="Proteomes" id="UP000728032">
    <property type="component" value="Unassembled WGS sequence"/>
</dbReference>
<keyword evidence="6" id="KW-0028">Amino-acid biosynthesis</keyword>
<evidence type="ECO:0000256" key="6">
    <source>
        <dbReference type="ARBA" id="ARBA00023192"/>
    </source>
</evidence>
<feature type="compositionally biased region" description="Basic and acidic residues" evidence="8">
    <location>
        <begin position="363"/>
        <end position="375"/>
    </location>
</feature>
<feature type="compositionally biased region" description="Basic and acidic residues" evidence="8">
    <location>
        <begin position="588"/>
        <end position="601"/>
    </location>
</feature>
<dbReference type="GO" id="GO:0004123">
    <property type="term" value="F:cystathionine gamma-lyase activity"/>
    <property type="evidence" value="ECO:0007669"/>
    <property type="project" value="TreeGrafter"/>
</dbReference>
<comment type="cofactor">
    <cofactor evidence="1">
        <name>pyridoxal 5'-phosphate</name>
        <dbReference type="ChEBI" id="CHEBI:597326"/>
    </cofactor>
</comment>
<evidence type="ECO:0000256" key="3">
    <source>
        <dbReference type="ARBA" id="ARBA00009077"/>
    </source>
</evidence>
<feature type="region of interest" description="Disordered" evidence="8">
    <location>
        <begin position="524"/>
        <end position="603"/>
    </location>
</feature>
<name>A0A7R9M1A1_9ACAR</name>
<dbReference type="Pfam" id="PF01053">
    <property type="entry name" value="Cys_Met_Meta_PP"/>
    <property type="match status" value="1"/>
</dbReference>
<dbReference type="Gene3D" id="3.90.1150.10">
    <property type="entry name" value="Aspartate Aminotransferase, domain 1"/>
    <property type="match status" value="1"/>
</dbReference>
<evidence type="ECO:0000256" key="5">
    <source>
        <dbReference type="ARBA" id="ARBA00022898"/>
    </source>
</evidence>
<dbReference type="InterPro" id="IPR015424">
    <property type="entry name" value="PyrdxlP-dep_Trfase"/>
</dbReference>
<feature type="compositionally biased region" description="Polar residues" evidence="8">
    <location>
        <begin position="376"/>
        <end position="385"/>
    </location>
</feature>
<dbReference type="FunFam" id="3.90.1150.10:FF:000008">
    <property type="entry name" value="Cystathionine gamma-synthase"/>
    <property type="match status" value="1"/>
</dbReference>
<feature type="region of interest" description="Disordered" evidence="8">
    <location>
        <begin position="623"/>
        <end position="654"/>
    </location>
</feature>
<reference evidence="10" key="1">
    <citation type="submission" date="2020-11" db="EMBL/GenBank/DDBJ databases">
        <authorList>
            <person name="Tran Van P."/>
        </authorList>
    </citation>
    <scope>NUCLEOTIDE SEQUENCE</scope>
</reference>
<feature type="region of interest" description="Disordered" evidence="8">
    <location>
        <begin position="363"/>
        <end position="388"/>
    </location>
</feature>
<dbReference type="AlphaFoldDB" id="A0A7R9M1A1"/>
<feature type="domain" description="G patch" evidence="9">
    <location>
        <begin position="34"/>
        <end position="116"/>
    </location>
</feature>
<proteinExistence type="inferred from homology"/>
<feature type="compositionally biased region" description="Acidic residues" evidence="8">
    <location>
        <begin position="539"/>
        <end position="550"/>
    </location>
</feature>
<dbReference type="OrthoDB" id="3512640at2759"/>
<dbReference type="GO" id="GO:0019343">
    <property type="term" value="P:cysteine biosynthetic process via cystathionine"/>
    <property type="evidence" value="ECO:0007669"/>
    <property type="project" value="TreeGrafter"/>
</dbReference>
<dbReference type="EMBL" id="OC919656">
    <property type="protein sequence ID" value="CAD7651723.1"/>
    <property type="molecule type" value="Genomic_DNA"/>
</dbReference>
<dbReference type="GO" id="GO:0019346">
    <property type="term" value="P:transsulfuration"/>
    <property type="evidence" value="ECO:0007669"/>
    <property type="project" value="InterPro"/>
</dbReference>
<dbReference type="Pfam" id="PF07713">
    <property type="entry name" value="DUF1604"/>
    <property type="match status" value="1"/>
</dbReference>
<dbReference type="SUPFAM" id="SSF53383">
    <property type="entry name" value="PLP-dependent transferases"/>
    <property type="match status" value="1"/>
</dbReference>
<dbReference type="EC" id="4.4.1.1" evidence="4"/>
<feature type="region of interest" description="Disordered" evidence="8">
    <location>
        <begin position="298"/>
        <end position="337"/>
    </location>
</feature>
<dbReference type="GO" id="GO:0006397">
    <property type="term" value="P:mRNA processing"/>
    <property type="evidence" value="ECO:0007669"/>
    <property type="project" value="InterPro"/>
</dbReference>
<dbReference type="EMBL" id="CAJPVJ010004831">
    <property type="protein sequence ID" value="CAG2168963.1"/>
    <property type="molecule type" value="Genomic_DNA"/>
</dbReference>
<evidence type="ECO:0000256" key="2">
    <source>
        <dbReference type="ARBA" id="ARBA00005038"/>
    </source>
</evidence>
<evidence type="ECO:0000313" key="11">
    <source>
        <dbReference type="Proteomes" id="UP000728032"/>
    </source>
</evidence>
<comment type="similarity">
    <text evidence="3">Belongs to the trans-sulfuration enzymes family.</text>
</comment>
<accession>A0A7R9M1A1</accession>
<evidence type="ECO:0000313" key="10">
    <source>
        <dbReference type="EMBL" id="CAD7651723.1"/>
    </source>
</evidence>
<feature type="compositionally biased region" description="Acidic residues" evidence="8">
    <location>
        <begin position="566"/>
        <end position="576"/>
    </location>
</feature>
<feature type="compositionally biased region" description="Basic and acidic residues" evidence="8">
    <location>
        <begin position="623"/>
        <end position="640"/>
    </location>
</feature>
<evidence type="ECO:0000256" key="7">
    <source>
        <dbReference type="ARBA" id="ARBA00029853"/>
    </source>
</evidence>
<evidence type="ECO:0000259" key="9">
    <source>
        <dbReference type="Pfam" id="PF07713"/>
    </source>
</evidence>
<dbReference type="InterPro" id="IPR011666">
    <property type="entry name" value="DUF1604"/>
</dbReference>
<dbReference type="PANTHER" id="PTHR11808">
    <property type="entry name" value="TRANS-SULFURATION ENZYME FAMILY MEMBER"/>
    <property type="match status" value="1"/>
</dbReference>
<gene>
    <name evidence="10" type="ORF">ONB1V03_LOCUS8447</name>
</gene>
<comment type="pathway">
    <text evidence="2">Amino-acid biosynthesis; L-cysteine biosynthesis; L-cysteine from L-homocysteine and L-serine: step 2/2.</text>
</comment>
<dbReference type="UniPathway" id="UPA00136">
    <property type="reaction ID" value="UER00202"/>
</dbReference>
<keyword evidence="11" id="KW-1185">Reference proteome</keyword>
<dbReference type="InterPro" id="IPR000277">
    <property type="entry name" value="Cys/Met-Metab_PyrdxlP-dep_enz"/>
</dbReference>
<dbReference type="FunFam" id="3.40.640.10:FF:000009">
    <property type="entry name" value="Cystathionine gamma-synthase homolog"/>
    <property type="match status" value="1"/>
</dbReference>
<organism evidence="10">
    <name type="scientific">Oppiella nova</name>
    <dbReference type="NCBI Taxonomy" id="334625"/>
    <lineage>
        <taxon>Eukaryota</taxon>
        <taxon>Metazoa</taxon>
        <taxon>Ecdysozoa</taxon>
        <taxon>Arthropoda</taxon>
        <taxon>Chelicerata</taxon>
        <taxon>Arachnida</taxon>
        <taxon>Acari</taxon>
        <taxon>Acariformes</taxon>
        <taxon>Sarcoptiformes</taxon>
        <taxon>Oribatida</taxon>
        <taxon>Brachypylina</taxon>
        <taxon>Oppioidea</taxon>
        <taxon>Oppiidae</taxon>
        <taxon>Oppiella</taxon>
    </lineage>
</organism>
<dbReference type="Gene3D" id="3.40.640.10">
    <property type="entry name" value="Type I PLP-dependent aspartate aminotransferase-like (Major domain)"/>
    <property type="match status" value="1"/>
</dbReference>
<dbReference type="InterPro" id="IPR015421">
    <property type="entry name" value="PyrdxlP-dep_Trfase_major"/>
</dbReference>
<dbReference type="CDD" id="cd00614">
    <property type="entry name" value="CGS_like"/>
    <property type="match status" value="1"/>
</dbReference>
<dbReference type="PANTHER" id="PTHR11808:SF15">
    <property type="entry name" value="CYSTATHIONINE GAMMA-LYASE"/>
    <property type="match status" value="1"/>
</dbReference>
<evidence type="ECO:0000256" key="8">
    <source>
        <dbReference type="SAM" id="MobiDB-lite"/>
    </source>
</evidence>
<protein>
    <recommendedName>
        <fullName evidence="4">cystathionine gamma-lyase</fullName>
        <ecNumber evidence="4">4.4.1.1</ecNumber>
    </recommendedName>
    <alternativeName>
        <fullName evidence="7">Gamma-cystathionase</fullName>
    </alternativeName>
</protein>
<keyword evidence="6" id="KW-0198">Cysteine biosynthesis</keyword>
<feature type="compositionally biased region" description="Basic and acidic residues" evidence="8">
    <location>
        <begin position="306"/>
        <end position="319"/>
    </location>
</feature>
<feature type="region of interest" description="Disordered" evidence="8">
    <location>
        <begin position="1"/>
        <end position="28"/>
    </location>
</feature>